<dbReference type="CDD" id="cd20736">
    <property type="entry name" value="PoNe_Nuclease"/>
    <property type="match status" value="1"/>
</dbReference>
<dbReference type="NCBIfam" id="TIGR00252">
    <property type="entry name" value="YraN family protein"/>
    <property type="match status" value="1"/>
</dbReference>
<reference evidence="3 4" key="1">
    <citation type="submission" date="2020-07" db="EMBL/GenBank/DDBJ databases">
        <title>Sequencing the genomes of 1000 actinobacteria strains.</title>
        <authorList>
            <person name="Klenk H.-P."/>
        </authorList>
    </citation>
    <scope>NUCLEOTIDE SEQUENCE [LARGE SCALE GENOMIC DNA]</scope>
    <source>
        <strain evidence="3 4">DSM 7487</strain>
    </source>
</reference>
<dbReference type="AlphaFoldDB" id="A0A7Y9DPA3"/>
<name>A0A7Y9DPA3_9ACTN</name>
<dbReference type="InterPro" id="IPR003509">
    <property type="entry name" value="UPF0102_YraN-like"/>
</dbReference>
<dbReference type="Pfam" id="PF02021">
    <property type="entry name" value="UPF0102"/>
    <property type="match status" value="1"/>
</dbReference>
<evidence type="ECO:0000313" key="3">
    <source>
        <dbReference type="EMBL" id="NYD24281.1"/>
    </source>
</evidence>
<evidence type="ECO:0000256" key="2">
    <source>
        <dbReference type="HAMAP-Rule" id="MF_00048"/>
    </source>
</evidence>
<dbReference type="GO" id="GO:0003676">
    <property type="term" value="F:nucleic acid binding"/>
    <property type="evidence" value="ECO:0007669"/>
    <property type="project" value="InterPro"/>
</dbReference>
<sequence>MRAKDAVGRYGERVAARWLSEAGMTVVERNWRCRRGEIDILARDGDVLVVCEVKTRRSGRAGTAAEAVTPDKLRRLRDLTQEWLRARPDVRYGAIRFDVVAVTPADRGPAHVEHLRAVL</sequence>
<dbReference type="NCBIfam" id="NF009150">
    <property type="entry name" value="PRK12497.1-3"/>
    <property type="match status" value="1"/>
</dbReference>
<dbReference type="PANTHER" id="PTHR34039">
    <property type="entry name" value="UPF0102 PROTEIN YRAN"/>
    <property type="match status" value="1"/>
</dbReference>
<keyword evidence="3" id="KW-0540">Nuclease</keyword>
<evidence type="ECO:0000313" key="4">
    <source>
        <dbReference type="Proteomes" id="UP000521922"/>
    </source>
</evidence>
<dbReference type="EMBL" id="JACCBB010000001">
    <property type="protein sequence ID" value="NYD24281.1"/>
    <property type="molecule type" value="Genomic_DNA"/>
</dbReference>
<organism evidence="3 4">
    <name type="scientific">Kineococcus aurantiacus</name>
    <dbReference type="NCBI Taxonomy" id="37633"/>
    <lineage>
        <taxon>Bacteria</taxon>
        <taxon>Bacillati</taxon>
        <taxon>Actinomycetota</taxon>
        <taxon>Actinomycetes</taxon>
        <taxon>Kineosporiales</taxon>
        <taxon>Kineosporiaceae</taxon>
        <taxon>Kineococcus</taxon>
    </lineage>
</organism>
<protein>
    <recommendedName>
        <fullName evidence="2">UPF0102 protein BJ968_003821</fullName>
    </recommendedName>
</protein>
<comment type="similarity">
    <text evidence="1 2">Belongs to the UPF0102 family.</text>
</comment>
<gene>
    <name evidence="3" type="ORF">BJ968_003821</name>
</gene>
<keyword evidence="3" id="KW-0255">Endonuclease</keyword>
<keyword evidence="3" id="KW-0378">Hydrolase</keyword>
<accession>A0A7Y9DPA3</accession>
<dbReference type="Proteomes" id="UP000521922">
    <property type="component" value="Unassembled WGS sequence"/>
</dbReference>
<dbReference type="Gene3D" id="3.40.1350.10">
    <property type="match status" value="1"/>
</dbReference>
<dbReference type="GO" id="GO:0004519">
    <property type="term" value="F:endonuclease activity"/>
    <property type="evidence" value="ECO:0007669"/>
    <property type="project" value="UniProtKB-KW"/>
</dbReference>
<proteinExistence type="inferred from homology"/>
<dbReference type="InterPro" id="IPR011335">
    <property type="entry name" value="Restrct_endonuc-II-like"/>
</dbReference>
<dbReference type="HAMAP" id="MF_00048">
    <property type="entry name" value="UPF0102"/>
    <property type="match status" value="1"/>
</dbReference>
<dbReference type="InterPro" id="IPR011856">
    <property type="entry name" value="tRNA_endonuc-like_dom_sf"/>
</dbReference>
<dbReference type="SUPFAM" id="SSF52980">
    <property type="entry name" value="Restriction endonuclease-like"/>
    <property type="match status" value="1"/>
</dbReference>
<evidence type="ECO:0000256" key="1">
    <source>
        <dbReference type="ARBA" id="ARBA00006738"/>
    </source>
</evidence>
<dbReference type="NCBIfam" id="NF009154">
    <property type="entry name" value="PRK12497.3-3"/>
    <property type="match status" value="1"/>
</dbReference>
<keyword evidence="4" id="KW-1185">Reference proteome</keyword>
<comment type="caution">
    <text evidence="3">The sequence shown here is derived from an EMBL/GenBank/DDBJ whole genome shotgun (WGS) entry which is preliminary data.</text>
</comment>
<dbReference type="PANTHER" id="PTHR34039:SF1">
    <property type="entry name" value="UPF0102 PROTEIN YRAN"/>
    <property type="match status" value="1"/>
</dbReference>